<organism evidence="14 15">
    <name type="scientific">Sparus aurata</name>
    <name type="common">Gilthead sea bream</name>
    <dbReference type="NCBI Taxonomy" id="8175"/>
    <lineage>
        <taxon>Eukaryota</taxon>
        <taxon>Metazoa</taxon>
        <taxon>Chordata</taxon>
        <taxon>Craniata</taxon>
        <taxon>Vertebrata</taxon>
        <taxon>Euteleostomi</taxon>
        <taxon>Actinopterygii</taxon>
        <taxon>Neopterygii</taxon>
        <taxon>Teleostei</taxon>
        <taxon>Neoteleostei</taxon>
        <taxon>Acanthomorphata</taxon>
        <taxon>Eupercaria</taxon>
        <taxon>Spariformes</taxon>
        <taxon>Sparidae</taxon>
        <taxon>Sparus</taxon>
    </lineage>
</organism>
<dbReference type="InterPro" id="IPR023586">
    <property type="entry name" value="Ile-tRNA-ligase_type2"/>
</dbReference>
<evidence type="ECO:0000256" key="4">
    <source>
        <dbReference type="ARBA" id="ARBA00022741"/>
    </source>
</evidence>
<keyword evidence="4 10" id="KW-0547">Nucleotide-binding</keyword>
<feature type="domain" description="Isoleucine--tRNA ligase cytoplasmic ubiquitin-like" evidence="13">
    <location>
        <begin position="1045"/>
        <end position="1126"/>
    </location>
</feature>
<dbReference type="CDD" id="cd07961">
    <property type="entry name" value="Anticodon_Ia_Ile_ABEc"/>
    <property type="match status" value="1"/>
</dbReference>
<evidence type="ECO:0000259" key="13">
    <source>
        <dbReference type="Pfam" id="PF23567"/>
    </source>
</evidence>
<gene>
    <name evidence="14" type="primary">IARS1</name>
    <name evidence="14" type="synonym">iars1</name>
</gene>
<dbReference type="Pfam" id="PF08264">
    <property type="entry name" value="Anticodon_1"/>
    <property type="match status" value="1"/>
</dbReference>
<dbReference type="FunFam" id="3.40.50.620:FF:000652">
    <property type="entry name" value="Isoleucyl-tRNA synthetase"/>
    <property type="match status" value="1"/>
</dbReference>
<dbReference type="GO" id="GO:0000049">
    <property type="term" value="F:tRNA binding"/>
    <property type="evidence" value="ECO:0007669"/>
    <property type="project" value="InterPro"/>
</dbReference>
<dbReference type="InterPro" id="IPR057033">
    <property type="entry name" value="Ubiquitin_IARS1"/>
</dbReference>
<comment type="similarity">
    <text evidence="1 10">Belongs to the class-I aminoacyl-tRNA synthetase family.</text>
</comment>
<dbReference type="SUPFAM" id="SSF47323">
    <property type="entry name" value="Anticodon-binding domain of a subclass of class I aminoacyl-tRNA synthetases"/>
    <property type="match status" value="1"/>
</dbReference>
<dbReference type="AlphaFoldDB" id="A0A671U5H9"/>
<dbReference type="Pfam" id="PF00133">
    <property type="entry name" value="tRNA-synt_1"/>
    <property type="match status" value="2"/>
</dbReference>
<evidence type="ECO:0000259" key="11">
    <source>
        <dbReference type="Pfam" id="PF00133"/>
    </source>
</evidence>
<feature type="domain" description="Aminoacyl-tRNA synthetase class Ia" evidence="11">
    <location>
        <begin position="17"/>
        <end position="558"/>
    </location>
</feature>
<dbReference type="Pfam" id="PF23567">
    <property type="entry name" value="Ubiquitin_IARS1"/>
    <property type="match status" value="2"/>
</dbReference>
<dbReference type="InterPro" id="IPR009008">
    <property type="entry name" value="Val/Leu/Ile-tRNA-synth_edit"/>
</dbReference>
<evidence type="ECO:0000256" key="9">
    <source>
        <dbReference type="ARBA" id="ARBA00048359"/>
    </source>
</evidence>
<dbReference type="InterPro" id="IPR033709">
    <property type="entry name" value="Anticodon_Ile_ABEc"/>
</dbReference>
<dbReference type="GO" id="GO:0004822">
    <property type="term" value="F:isoleucine-tRNA ligase activity"/>
    <property type="evidence" value="ECO:0007669"/>
    <property type="project" value="UniProtKB-EC"/>
</dbReference>
<dbReference type="Pfam" id="PF19302">
    <property type="entry name" value="DUF5915"/>
    <property type="match status" value="1"/>
</dbReference>
<feature type="domain" description="Aminoacyl-tRNA synthetase class Ia" evidence="11">
    <location>
        <begin position="559"/>
        <end position="601"/>
    </location>
</feature>
<dbReference type="GO" id="GO:0002161">
    <property type="term" value="F:aminoacyl-tRNA deacylase activity"/>
    <property type="evidence" value="ECO:0007669"/>
    <property type="project" value="InterPro"/>
</dbReference>
<dbReference type="Ensembl" id="ENSSAUT00010009594.1">
    <property type="protein sequence ID" value="ENSSAUP00010008982.1"/>
    <property type="gene ID" value="ENSSAUG00010004435.1"/>
</dbReference>
<evidence type="ECO:0000256" key="10">
    <source>
        <dbReference type="RuleBase" id="RU363035"/>
    </source>
</evidence>
<keyword evidence="5 10" id="KW-0067">ATP-binding</keyword>
<evidence type="ECO:0000256" key="5">
    <source>
        <dbReference type="ARBA" id="ARBA00022840"/>
    </source>
</evidence>
<keyword evidence="3 10" id="KW-0436">Ligase</keyword>
<dbReference type="InterPro" id="IPR014729">
    <property type="entry name" value="Rossmann-like_a/b/a_fold"/>
</dbReference>
<dbReference type="Proteomes" id="UP000472265">
    <property type="component" value="Chromosome 6"/>
</dbReference>
<accession>A0A671U5H9</accession>
<dbReference type="FunFam" id="3.40.50.620:FF:000414">
    <property type="entry name" value="Isoleucine--tRNA ligase, cytoplasmic-like"/>
    <property type="match status" value="1"/>
</dbReference>
<dbReference type="PANTHER" id="PTHR42780:SF1">
    <property type="entry name" value="ISOLEUCINE--TRNA LIGASE, CYTOPLASMIC"/>
    <property type="match status" value="1"/>
</dbReference>
<dbReference type="InterPro" id="IPR002301">
    <property type="entry name" value="Ile-tRNA-ligase"/>
</dbReference>
<name>A0A671U5H9_SPAAU</name>
<evidence type="ECO:0000256" key="6">
    <source>
        <dbReference type="ARBA" id="ARBA00022917"/>
    </source>
</evidence>
<proteinExistence type="inferred from homology"/>
<dbReference type="GeneTree" id="ENSGT00550000074921"/>
<dbReference type="EC" id="6.1.1.5" evidence="2"/>
<reference evidence="14" key="2">
    <citation type="submission" date="2025-08" db="UniProtKB">
        <authorList>
            <consortium name="Ensembl"/>
        </authorList>
    </citation>
    <scope>IDENTIFICATION</scope>
</reference>
<dbReference type="InterPro" id="IPR001412">
    <property type="entry name" value="aa-tRNA-synth_I_CS"/>
</dbReference>
<evidence type="ECO:0000256" key="8">
    <source>
        <dbReference type="ARBA" id="ARBA00032665"/>
    </source>
</evidence>
<protein>
    <recommendedName>
        <fullName evidence="2">isoleucine--tRNA ligase</fullName>
        <ecNumber evidence="2">6.1.1.5</ecNumber>
    </recommendedName>
    <alternativeName>
        <fullName evidence="8">Isoleucyl-tRNA synthetase</fullName>
    </alternativeName>
</protein>
<dbReference type="SUPFAM" id="SSF50677">
    <property type="entry name" value="ValRS/IleRS/LeuRS editing domain"/>
    <property type="match status" value="1"/>
</dbReference>
<dbReference type="InterPro" id="IPR009080">
    <property type="entry name" value="tRNAsynth_Ia_anticodon-bd"/>
</dbReference>
<dbReference type="GO" id="GO:0005524">
    <property type="term" value="F:ATP binding"/>
    <property type="evidence" value="ECO:0007669"/>
    <property type="project" value="UniProtKB-KW"/>
</dbReference>
<dbReference type="FunFam" id="1.10.730.10:FF:000004">
    <property type="entry name" value="Isoleucyl-tRNA synthetase, cytoplasmic"/>
    <property type="match status" value="1"/>
</dbReference>
<feature type="domain" description="Isoleucine--tRNA ligase cytoplasmic ubiquitin-like" evidence="13">
    <location>
        <begin position="1137"/>
        <end position="1206"/>
    </location>
</feature>
<dbReference type="PANTHER" id="PTHR42780">
    <property type="entry name" value="SOLEUCYL-TRNA SYNTHETASE"/>
    <property type="match status" value="1"/>
</dbReference>
<dbReference type="SUPFAM" id="SSF52374">
    <property type="entry name" value="Nucleotidylyl transferase"/>
    <property type="match status" value="1"/>
</dbReference>
<evidence type="ECO:0000256" key="1">
    <source>
        <dbReference type="ARBA" id="ARBA00005594"/>
    </source>
</evidence>
<dbReference type="Gene3D" id="3.40.50.620">
    <property type="entry name" value="HUPs"/>
    <property type="match status" value="3"/>
</dbReference>
<evidence type="ECO:0000256" key="7">
    <source>
        <dbReference type="ARBA" id="ARBA00023146"/>
    </source>
</evidence>
<dbReference type="InterPro" id="IPR002300">
    <property type="entry name" value="aa-tRNA-synth_Ia"/>
</dbReference>
<dbReference type="PRINTS" id="PR00984">
    <property type="entry name" value="TRNASYNTHILE"/>
</dbReference>
<sequence>MVEPVSESINFPSEEEKILQLWKEKDCFQECLKQSKNRPKYTFYDGPPFATGLPHYGHILAGTIKDIVTRFAHQSGFHVDRRFGWDCHGLPVEYEIDKTLGIKGPDDVAKMGIAEYNKQCRGIVMRYAGEWETSVRRMGRWIDFKNDYKTLYPWFMESVWWVFSQLYDKGLVYRGVKVMPFSTACNTPLSNFESHQNYKDVQDPSVIVNFPLVGNEDVALIAWTTTPWTLPSNLALCVNPEFLYVKVKGKRYILTQVLIPYTQHNTDYYIFPGKTLKGKKYKPLFQYFAKCGEQGAFQVVTDNYVKEEEGTGVVHQAPYFGADDYRVCTEFKIIQRDQAPICPVDASGCFTSEVTDFAGQYVKDADKNIIKWLKENGRLVNASSFKHSYPFCWRSDTPLIYKAVPSWFVRVEHMVDKLLDNNGKCYWVPEFVREKRFGNWLRDARDWAISRNRYWGTPIPLWVSDDFEEVVCVGSMAELEELTGVKVTDLHRESIDNLTIPSRCGKGVLRRVTEVFDCWFESGSMPYAQSHYPFENRKEFEDTFPADFIAEGIDQTRGCDGQKMSKRKKNYPDPGLIVQNYGADALRLYLINSPVVRAENLRFKEEGVRDVLKDVLLPWYNAYRFLVQNVQRLQKEEDIQFLYNENTAKQSDNIMDKWIQSFTQSLIQFFKAEMDAYRLYTVVPRLVKFVDMLTNWYVRTNRRRLKGESGTEDCLWALETLFSVLFSMCRLMAPFTPFITEMMYQNLRHLIDPTAVEEKDASSIHYLMLPQVRESVIDKRIESAVSQMQSVIELGRVIRDRKTLPVKYPLKEVVVIHQDQEALKDIQSLQKYILEELNVRQLTLSTDKDKYGIRLRAEPDHMVLGKRLKGAFKAVTASIKELTSEQLEAFQKTGSITVDGHELHEEDLRLMYTFDQSSGSAAQYEAHSDAQVLVLLDVSPDQSMLDEGVAREVINRIQKLRKKGHLVPSDEITVHYRCQPEGEYLDSVIQAHTDFILATTKAPLLPFPVPKTASVIIEEKTQLKGSDLELTIIKGSSAPRAPLNGPACSYVNVRVKVNNKEQGKGVVLLENPKGDNRLDLDKLKRVSSSIFGTNNTPLRFFNGELTSKIDLQALSGKTLTVTSGSSSPGPAPTTDTLLCPYVNLLLCNAQPAECQTGELGTLLLTNPVGQNGLDYSGLLSEAGKVFGLRSRRLRLYLDQDLTQEEHPQKAQ</sequence>
<dbReference type="GO" id="GO:0006428">
    <property type="term" value="P:isoleucyl-tRNA aminoacylation"/>
    <property type="evidence" value="ECO:0007669"/>
    <property type="project" value="InterPro"/>
</dbReference>
<evidence type="ECO:0000313" key="15">
    <source>
        <dbReference type="Proteomes" id="UP000472265"/>
    </source>
</evidence>
<dbReference type="PROSITE" id="PS00178">
    <property type="entry name" value="AA_TRNA_LIGASE_I"/>
    <property type="match status" value="1"/>
</dbReference>
<evidence type="ECO:0000259" key="12">
    <source>
        <dbReference type="Pfam" id="PF08264"/>
    </source>
</evidence>
<comment type="catalytic activity">
    <reaction evidence="9">
        <text>tRNA(Ile) + L-isoleucine + ATP = L-isoleucyl-tRNA(Ile) + AMP + diphosphate</text>
        <dbReference type="Rhea" id="RHEA:11060"/>
        <dbReference type="Rhea" id="RHEA-COMP:9666"/>
        <dbReference type="Rhea" id="RHEA-COMP:9695"/>
        <dbReference type="ChEBI" id="CHEBI:30616"/>
        <dbReference type="ChEBI" id="CHEBI:33019"/>
        <dbReference type="ChEBI" id="CHEBI:58045"/>
        <dbReference type="ChEBI" id="CHEBI:78442"/>
        <dbReference type="ChEBI" id="CHEBI:78528"/>
        <dbReference type="ChEBI" id="CHEBI:456215"/>
        <dbReference type="EC" id="6.1.1.5"/>
    </reaction>
</comment>
<evidence type="ECO:0000256" key="3">
    <source>
        <dbReference type="ARBA" id="ARBA00022598"/>
    </source>
</evidence>
<evidence type="ECO:0000256" key="2">
    <source>
        <dbReference type="ARBA" id="ARBA00013165"/>
    </source>
</evidence>
<reference evidence="14" key="3">
    <citation type="submission" date="2025-09" db="UniProtKB">
        <authorList>
            <consortium name="Ensembl"/>
        </authorList>
    </citation>
    <scope>IDENTIFICATION</scope>
</reference>
<keyword evidence="6 10" id="KW-0648">Protein biosynthesis</keyword>
<dbReference type="InterPro" id="IPR013155">
    <property type="entry name" value="M/V/L/I-tRNA-synth_anticd-bd"/>
</dbReference>
<evidence type="ECO:0000313" key="14">
    <source>
        <dbReference type="Ensembl" id="ENSSAUP00010008982.1"/>
    </source>
</evidence>
<dbReference type="Gene3D" id="1.10.730.10">
    <property type="entry name" value="Isoleucyl-tRNA Synthetase, Domain 1"/>
    <property type="match status" value="1"/>
</dbReference>
<keyword evidence="15" id="KW-1185">Reference proteome</keyword>
<feature type="domain" description="Methionyl/Valyl/Leucyl/Isoleucyl-tRNA synthetase anticodon-binding" evidence="12">
    <location>
        <begin position="656"/>
        <end position="812"/>
    </location>
</feature>
<keyword evidence="7 10" id="KW-0030">Aminoacyl-tRNA synthetase</keyword>
<reference evidence="14" key="1">
    <citation type="submission" date="2021-04" db="EMBL/GenBank/DDBJ databases">
        <authorList>
            <consortium name="Wellcome Sanger Institute Data Sharing"/>
        </authorList>
    </citation>
    <scope>NUCLEOTIDE SEQUENCE [LARGE SCALE GENOMIC DNA]</scope>
</reference>
<dbReference type="CDD" id="cd00818">
    <property type="entry name" value="IleRS_core"/>
    <property type="match status" value="1"/>
</dbReference>
<dbReference type="NCBIfam" id="TIGR00392">
    <property type="entry name" value="ileS"/>
    <property type="match status" value="1"/>
</dbReference>